<dbReference type="EMBL" id="KV454539">
    <property type="protein sequence ID" value="ODV68641.1"/>
    <property type="molecule type" value="Genomic_DNA"/>
</dbReference>
<dbReference type="STRING" id="984485.A0A1E4RN71"/>
<dbReference type="Gene3D" id="3.90.25.10">
    <property type="entry name" value="UDP-galactose 4-epimerase, domain 1"/>
    <property type="match status" value="1"/>
</dbReference>
<evidence type="ECO:0000313" key="4">
    <source>
        <dbReference type="EMBL" id="ODV68641.1"/>
    </source>
</evidence>
<accession>A0A1E4RN71</accession>
<dbReference type="InterPro" id="IPR051609">
    <property type="entry name" value="NmrA/Isoflavone_reductase-like"/>
</dbReference>
<evidence type="ECO:0000313" key="5">
    <source>
        <dbReference type="Proteomes" id="UP000095085"/>
    </source>
</evidence>
<dbReference type="Proteomes" id="UP000095085">
    <property type="component" value="Unassembled WGS sequence"/>
</dbReference>
<keyword evidence="1" id="KW-0521">NADP</keyword>
<dbReference type="Gene3D" id="3.40.50.720">
    <property type="entry name" value="NAD(P)-binding Rossmann-like Domain"/>
    <property type="match status" value="1"/>
</dbReference>
<dbReference type="PANTHER" id="PTHR47706">
    <property type="entry name" value="NMRA-LIKE FAMILY PROTEIN"/>
    <property type="match status" value="1"/>
</dbReference>
<keyword evidence="2" id="KW-0560">Oxidoreductase</keyword>
<sequence length="298" mass="32562">MSKPSVTVIGSAGLVGTPLLQAFSRSDLQDKIQFPVQVVTRSAADKKDTATLKYVEADLGNETKLAEVLKGRDVIVSLASPSPEGNAVLENVLTQVRPQVYIPSQFGSDLRPAQQKLPGFQTLKTDHADKVRAQGIKVVEVVTSYFIGEGHFLTEIVAHAGIDRDAGTVTYADSPQTKIAISYLPDVGNAVATLVSVDPLQMPDVFRMQSDEITYEDVARKFENDHGVSLQVKHTTSDELLAKANEMMKVSQGFVLDEFLFYLWAVSAAGRDFGNSYSKNDNELVNPGGKLFPWTKFH</sequence>
<evidence type="ECO:0000259" key="3">
    <source>
        <dbReference type="Pfam" id="PF05368"/>
    </source>
</evidence>
<dbReference type="OrthoDB" id="9974981at2759"/>
<organism evidence="4 5">
    <name type="scientific">Hyphopichia burtonii NRRL Y-1933</name>
    <dbReference type="NCBI Taxonomy" id="984485"/>
    <lineage>
        <taxon>Eukaryota</taxon>
        <taxon>Fungi</taxon>
        <taxon>Dikarya</taxon>
        <taxon>Ascomycota</taxon>
        <taxon>Saccharomycotina</taxon>
        <taxon>Pichiomycetes</taxon>
        <taxon>Debaryomycetaceae</taxon>
        <taxon>Hyphopichia</taxon>
    </lineage>
</organism>
<dbReference type="SUPFAM" id="SSF51735">
    <property type="entry name" value="NAD(P)-binding Rossmann-fold domains"/>
    <property type="match status" value="1"/>
</dbReference>
<evidence type="ECO:0000256" key="2">
    <source>
        <dbReference type="ARBA" id="ARBA00023002"/>
    </source>
</evidence>
<dbReference type="PANTHER" id="PTHR47706:SF9">
    <property type="entry name" value="NMRA-LIKE DOMAIN-CONTAINING PROTEIN-RELATED"/>
    <property type="match status" value="1"/>
</dbReference>
<dbReference type="GeneID" id="30998002"/>
<name>A0A1E4RN71_9ASCO</name>
<dbReference type="AlphaFoldDB" id="A0A1E4RN71"/>
<dbReference type="GO" id="GO:0016491">
    <property type="term" value="F:oxidoreductase activity"/>
    <property type="evidence" value="ECO:0007669"/>
    <property type="project" value="UniProtKB-KW"/>
</dbReference>
<protein>
    <submittedName>
        <fullName evidence="4">CIP1 protein</fullName>
    </submittedName>
</protein>
<reference evidence="5" key="1">
    <citation type="submission" date="2016-05" db="EMBL/GenBank/DDBJ databases">
        <title>Comparative genomics of biotechnologically important yeasts.</title>
        <authorList>
            <consortium name="DOE Joint Genome Institute"/>
            <person name="Riley R."/>
            <person name="Haridas S."/>
            <person name="Wolfe K.H."/>
            <person name="Lopes M.R."/>
            <person name="Hittinger C.T."/>
            <person name="Goker M."/>
            <person name="Salamov A."/>
            <person name="Wisecaver J."/>
            <person name="Long T.M."/>
            <person name="Aerts A.L."/>
            <person name="Barry K."/>
            <person name="Choi C."/>
            <person name="Clum A."/>
            <person name="Coughlan A.Y."/>
            <person name="Deshpande S."/>
            <person name="Douglass A.P."/>
            <person name="Hanson S.J."/>
            <person name="Klenk H.-P."/>
            <person name="Labutti K."/>
            <person name="Lapidus A."/>
            <person name="Lindquist E."/>
            <person name="Lipzen A."/>
            <person name="Meier-Kolthoff J.P."/>
            <person name="Ohm R.A."/>
            <person name="Otillar R.P."/>
            <person name="Pangilinan J."/>
            <person name="Peng Y."/>
            <person name="Rokas A."/>
            <person name="Rosa C.A."/>
            <person name="Scheuner C."/>
            <person name="Sibirny A.A."/>
            <person name="Slot J.C."/>
            <person name="Stielow J.B."/>
            <person name="Sun H."/>
            <person name="Kurtzman C.P."/>
            <person name="Blackwell M."/>
            <person name="Grigoriev I.V."/>
            <person name="Jeffries T.W."/>
        </authorList>
    </citation>
    <scope>NUCLEOTIDE SEQUENCE [LARGE SCALE GENOMIC DNA]</scope>
    <source>
        <strain evidence="5">NRRL Y-1933</strain>
    </source>
</reference>
<dbReference type="Pfam" id="PF05368">
    <property type="entry name" value="NmrA"/>
    <property type="match status" value="1"/>
</dbReference>
<dbReference type="RefSeq" id="XP_020077708.1">
    <property type="nucleotide sequence ID" value="XM_020223453.1"/>
</dbReference>
<evidence type="ECO:0000256" key="1">
    <source>
        <dbReference type="ARBA" id="ARBA00022857"/>
    </source>
</evidence>
<proteinExistence type="predicted"/>
<feature type="domain" description="NmrA-like" evidence="3">
    <location>
        <begin position="4"/>
        <end position="243"/>
    </location>
</feature>
<dbReference type="InterPro" id="IPR036291">
    <property type="entry name" value="NAD(P)-bd_dom_sf"/>
</dbReference>
<dbReference type="InterPro" id="IPR008030">
    <property type="entry name" value="NmrA-like"/>
</dbReference>
<keyword evidence="5" id="KW-1185">Reference proteome</keyword>
<gene>
    <name evidence="4" type="ORF">HYPBUDRAFT_4731</name>
</gene>